<dbReference type="Proteomes" id="UP001190700">
    <property type="component" value="Unassembled WGS sequence"/>
</dbReference>
<dbReference type="EMBL" id="LGRX02003149">
    <property type="protein sequence ID" value="KAK3282807.1"/>
    <property type="molecule type" value="Genomic_DNA"/>
</dbReference>
<reference evidence="3 4" key="1">
    <citation type="journal article" date="2015" name="Genome Biol. Evol.">
        <title>Comparative Genomics of a Bacterivorous Green Alga Reveals Evolutionary Causalities and Consequences of Phago-Mixotrophic Mode of Nutrition.</title>
        <authorList>
            <person name="Burns J.A."/>
            <person name="Paasch A."/>
            <person name="Narechania A."/>
            <person name="Kim E."/>
        </authorList>
    </citation>
    <scope>NUCLEOTIDE SEQUENCE [LARGE SCALE GENOMIC DNA]</scope>
    <source>
        <strain evidence="3 4">PLY_AMNH</strain>
    </source>
</reference>
<proteinExistence type="predicted"/>
<feature type="domain" description="Protein arginine N-methyltransferase" evidence="2">
    <location>
        <begin position="17"/>
        <end position="109"/>
    </location>
</feature>
<dbReference type="InterPro" id="IPR029063">
    <property type="entry name" value="SAM-dependent_MTases_sf"/>
</dbReference>
<dbReference type="InterPro" id="IPR055135">
    <property type="entry name" value="PRMT_dom"/>
</dbReference>
<keyword evidence="4" id="KW-1185">Reference proteome</keyword>
<dbReference type="Gene3D" id="2.70.160.11">
    <property type="entry name" value="Hnrnp arginine n-methyltransferase1"/>
    <property type="match status" value="2"/>
</dbReference>
<evidence type="ECO:0000313" key="4">
    <source>
        <dbReference type="Proteomes" id="UP001190700"/>
    </source>
</evidence>
<dbReference type="SUPFAM" id="SSF53335">
    <property type="entry name" value="S-adenosyl-L-methionine-dependent methyltransferases"/>
    <property type="match status" value="1"/>
</dbReference>
<sequence>MLLAEGLATPLCAPFDTLSFDFRSREEHHEQNTFEVFVTQTGTVHAVLMWWALRLDGAGKYRLSTAPRQHRGLSDQKYTFEGPPRDHWRQAACVFPHPVAVVQGEILTLCAAHDGEAPTFTLAQCSNDGSTQRTPRGLELPMSFSQMQIKRKRMSQLNFNPRSRAYFSAVHAAVRAAQHTLEQAPEQPLILLCLGDGPLCPIAAAKAAKDVEGRRVVLILVQASSKAMAATQELLEGNGYLGVAHLEVVFHLEEPGVQRDEELVVLAVREHGKVHAVLSEPVYDDMQASGAGGMWALDHAVRLWMEIDILRQKELLHSSWQVFPPAARLMGVAVNCEELWRRRQPLQVTEGVDMQAFNELAPRPAGDQTLWVMDIGPWWRAFTLLSEPFIVAEVDFTVPFSLEAGARFEASSSAVDAGTCHGVCLWMDSVIAGTPSGPHINLPDWIASQGMANEALWTCPEPVAVSPTMLLEISLSIGSQREAKRKKSIDDILRRGVESTWHFAWQNHVLVQGS</sequence>
<evidence type="ECO:0000259" key="2">
    <source>
        <dbReference type="Pfam" id="PF22528"/>
    </source>
</evidence>
<name>A0AAE0GRE1_9CHLO</name>
<evidence type="ECO:0000256" key="1">
    <source>
        <dbReference type="ARBA" id="ARBA00022691"/>
    </source>
</evidence>
<dbReference type="Gene3D" id="3.40.50.150">
    <property type="entry name" value="Vaccinia Virus protein VP39"/>
    <property type="match status" value="1"/>
</dbReference>
<protein>
    <recommendedName>
        <fullName evidence="2">Protein arginine N-methyltransferase domain-containing protein</fullName>
    </recommendedName>
</protein>
<accession>A0AAE0GRE1</accession>
<dbReference type="Pfam" id="PF22528">
    <property type="entry name" value="PRMT_C"/>
    <property type="match status" value="1"/>
</dbReference>
<keyword evidence="1" id="KW-0949">S-adenosyl-L-methionine</keyword>
<dbReference type="AlphaFoldDB" id="A0AAE0GRE1"/>
<comment type="caution">
    <text evidence="3">The sequence shown here is derived from an EMBL/GenBank/DDBJ whole genome shotgun (WGS) entry which is preliminary data.</text>
</comment>
<gene>
    <name evidence="3" type="ORF">CYMTET_9468</name>
</gene>
<organism evidence="3 4">
    <name type="scientific">Cymbomonas tetramitiformis</name>
    <dbReference type="NCBI Taxonomy" id="36881"/>
    <lineage>
        <taxon>Eukaryota</taxon>
        <taxon>Viridiplantae</taxon>
        <taxon>Chlorophyta</taxon>
        <taxon>Pyramimonadophyceae</taxon>
        <taxon>Pyramimonadales</taxon>
        <taxon>Pyramimonadaceae</taxon>
        <taxon>Cymbomonas</taxon>
    </lineage>
</organism>
<evidence type="ECO:0000313" key="3">
    <source>
        <dbReference type="EMBL" id="KAK3282807.1"/>
    </source>
</evidence>